<feature type="compositionally biased region" description="Basic and acidic residues" evidence="1">
    <location>
        <begin position="131"/>
        <end position="151"/>
    </location>
</feature>
<dbReference type="PANTHER" id="PTHR12550">
    <property type="entry name" value="HEPATOMA-DERIVED GROWTH FACTOR-RELATED"/>
    <property type="match status" value="1"/>
</dbReference>
<feature type="compositionally biased region" description="Polar residues" evidence="1">
    <location>
        <begin position="41"/>
        <end position="55"/>
    </location>
</feature>
<feature type="region of interest" description="Disordered" evidence="1">
    <location>
        <begin position="911"/>
        <end position="938"/>
    </location>
</feature>
<evidence type="ECO:0000256" key="1">
    <source>
        <dbReference type="SAM" id="MobiDB-lite"/>
    </source>
</evidence>
<feature type="region of interest" description="Disordered" evidence="1">
    <location>
        <begin position="1232"/>
        <end position="1306"/>
    </location>
</feature>
<dbReference type="PANTHER" id="PTHR12550:SF49">
    <property type="entry name" value="PROTEIN HUA2-LIKE 2-RELATED"/>
    <property type="match status" value="1"/>
</dbReference>
<keyword evidence="3" id="KW-1185">Reference proteome</keyword>
<accession>A0A9R1PGK2</accession>
<name>A0A9R1PGK2_TRITD</name>
<evidence type="ECO:0000313" key="2">
    <source>
        <dbReference type="EMBL" id="VAH43044.1"/>
    </source>
</evidence>
<dbReference type="Gramene" id="TRITD2Bv1G051670.7">
    <property type="protein sequence ID" value="TRITD2Bv1G051670.7"/>
    <property type="gene ID" value="TRITD2Bv1G051670"/>
</dbReference>
<dbReference type="EMBL" id="LT934114">
    <property type="protein sequence ID" value="VAH43044.1"/>
    <property type="molecule type" value="Genomic_DNA"/>
</dbReference>
<feature type="compositionally biased region" description="Basic and acidic residues" evidence="1">
    <location>
        <begin position="1232"/>
        <end position="1250"/>
    </location>
</feature>
<protein>
    <submittedName>
        <fullName evidence="2">Uncharacterized protein</fullName>
    </submittedName>
</protein>
<reference evidence="2 3" key="1">
    <citation type="submission" date="2017-09" db="EMBL/GenBank/DDBJ databases">
        <authorList>
            <consortium name="International Durum Wheat Genome Sequencing Consortium (IDWGSC)"/>
            <person name="Milanesi L."/>
        </authorList>
    </citation>
    <scope>NUCLEOTIDE SEQUENCE [LARGE SCALE GENOMIC DNA]</scope>
    <source>
        <strain evidence="3">cv. Svevo</strain>
    </source>
</reference>
<feature type="region of interest" description="Disordered" evidence="1">
    <location>
        <begin position="208"/>
        <end position="277"/>
    </location>
</feature>
<feature type="compositionally biased region" description="Pro residues" evidence="1">
    <location>
        <begin position="1121"/>
        <end position="1155"/>
    </location>
</feature>
<feature type="region of interest" description="Disordered" evidence="1">
    <location>
        <begin position="979"/>
        <end position="1014"/>
    </location>
</feature>
<dbReference type="Proteomes" id="UP000324705">
    <property type="component" value="Chromosome 2B"/>
</dbReference>
<organism evidence="2 3">
    <name type="scientific">Triticum turgidum subsp. durum</name>
    <name type="common">Durum wheat</name>
    <name type="synonym">Triticum durum</name>
    <dbReference type="NCBI Taxonomy" id="4567"/>
    <lineage>
        <taxon>Eukaryota</taxon>
        <taxon>Viridiplantae</taxon>
        <taxon>Streptophyta</taxon>
        <taxon>Embryophyta</taxon>
        <taxon>Tracheophyta</taxon>
        <taxon>Spermatophyta</taxon>
        <taxon>Magnoliopsida</taxon>
        <taxon>Liliopsida</taxon>
        <taxon>Poales</taxon>
        <taxon>Poaceae</taxon>
        <taxon>BOP clade</taxon>
        <taxon>Pooideae</taxon>
        <taxon>Triticodae</taxon>
        <taxon>Triticeae</taxon>
        <taxon>Triticinae</taxon>
        <taxon>Triticum</taxon>
    </lineage>
</organism>
<sequence length="1327" mass="143067">MKNEDNNKSGLAPANNSSSLDTGGPEEGSDLANDNKLEGNPASSMDHSMASTPGSNIAALESEHCVVNSAPDEPASSFSKKRRSNTLQLGSCTHRDLTSPRRPRSSLGADHRTRDSCGPNGLNLPPVDMTTDDRQEGSSRRKCIGDDKPKSDLLSATKDVMLFNCGQGTSSQSGASLNGNYENNSSSAANIESNLNVEVCQTVMGKEDNLDGTQDLSTSTTVTCKRKRSPDTNDVNNSISSVVANMDEELQPNSSGNLPDSPNSGNEVNKSDGDDHLPLVKRARVRMGRPQLEDSMVDELDISDNKVELAIPVDECYKHDLSSLVGKDHPADDVPYRIDPSPKVDTSLASGNDQSAEEVLPGIDPSPKVDPLLASGNDHLAEEVLPGIDPSPKVDPLLASGNDHLAEEVLPGIDPSPKVDLSASGEVQTACKDKEYQSKVLTLDGEAALPPSKRLHRALEAMSANAAETTSNPPEVNKAKECILKPCTTSIGSSPFNNSADALVRSPRSATTKGPEICSTVLSLDTPTGLKCMSQPFILNKDSPSSVSLELTNGGNHDLPKDKVHTRDDDDICGNSPACSLELKEPVFVSKFDQLPVGKVSTNELPDPIGNSGRDFSKNIDGCAYPLSHAKTVVSGANHDSNSEPQNKTVLAEPTVSVGDRTSASLLVTKVTCSQNVAGARTFEVHGSSATALREFDHKINLKDIGLSPDPMPMKGLIAAAHAQKFSQPTSFIDSFLDSNVISEPSVNIPSVKEGSGGRCSPSNTIIRSASDRIHTPQTSGKILSDNIQQKSLNKPAGHDEASAVAIRKVLKLWLERKTLSEYIIRHHIKELEALNEASFGTSRRHSGTERALNDPLRDNEGMLVDEYGRYSSPFAFLRFHGCIILRSNTGFHLPNLICVKLLDEEGSSSEDRSFEAVTPEHESTGAEQGEGSQLDGAKHRLVFEEVNGDLEMEDVAPSSEAEASSACQPDITVARCTPTSQNVDSVPPLPEDKPPTPPPLPSSPPPLPRPQCPVIQGSQVQGALHVAPDRVEPDTLRNVQDQHPHSIANNRGNMDPCAVPFQPPPPYTSGCAGHPNQMHPPPPLPPPPPPPPAAPFHPPGPHGNFSGPPVPPHGNNYHRPPAPPPPNNAYHLQPPPPHPPPPHPPGPNQFPYMPPEHQQRAQPWNCNPPYPEGYQYNGHDRGHPPYDRRHHFDDRWHHFDDRGRRFDDGGHHFNAGGHHFDDGAYHYDDRGHHFNDRGQMHHESMDRGRFPPHFGPDPPYPDHFEASSSHRGRPSDGPPGPCTDWSMPPRRSKYPPGSRHSMEPPMSHEGGMLSCCALLLGVVSVC</sequence>
<evidence type="ECO:0000313" key="3">
    <source>
        <dbReference type="Proteomes" id="UP000324705"/>
    </source>
</evidence>
<feature type="region of interest" description="Disordered" evidence="1">
    <location>
        <begin position="1045"/>
        <end position="1187"/>
    </location>
</feature>
<feature type="compositionally biased region" description="Basic and acidic residues" evidence="1">
    <location>
        <begin position="911"/>
        <end position="925"/>
    </location>
</feature>
<feature type="compositionally biased region" description="Polar residues" evidence="1">
    <location>
        <begin position="232"/>
        <end position="243"/>
    </location>
</feature>
<gene>
    <name evidence="2" type="ORF">TRITD_2Bv1G051670</name>
</gene>
<feature type="compositionally biased region" description="Polar residues" evidence="1">
    <location>
        <begin position="251"/>
        <end position="268"/>
    </location>
</feature>
<feature type="compositionally biased region" description="Polar residues" evidence="1">
    <location>
        <begin position="211"/>
        <end position="223"/>
    </location>
</feature>
<proteinExistence type="predicted"/>
<feature type="compositionally biased region" description="Pro residues" evidence="1">
    <location>
        <begin position="996"/>
        <end position="1012"/>
    </location>
</feature>
<feature type="region of interest" description="Disordered" evidence="1">
    <location>
        <begin position="1"/>
        <end position="151"/>
    </location>
</feature>
<feature type="compositionally biased region" description="Pro residues" evidence="1">
    <location>
        <begin position="1079"/>
        <end position="1102"/>
    </location>
</feature>